<name>A0ABX8VUX4_9GAMM</name>
<dbReference type="SUPFAM" id="SSF51735">
    <property type="entry name" value="NAD(P)-binding Rossmann-fold domains"/>
    <property type="match status" value="1"/>
</dbReference>
<evidence type="ECO:0000259" key="1">
    <source>
        <dbReference type="Pfam" id="PF03807"/>
    </source>
</evidence>
<organism evidence="2 3">
    <name type="scientific">Dickeya zeae</name>
    <dbReference type="NCBI Taxonomy" id="204042"/>
    <lineage>
        <taxon>Bacteria</taxon>
        <taxon>Pseudomonadati</taxon>
        <taxon>Pseudomonadota</taxon>
        <taxon>Gammaproteobacteria</taxon>
        <taxon>Enterobacterales</taxon>
        <taxon>Pectobacteriaceae</taxon>
        <taxon>Dickeya</taxon>
    </lineage>
</organism>
<dbReference type="InterPro" id="IPR036291">
    <property type="entry name" value="NAD(P)-bd_dom_sf"/>
</dbReference>
<keyword evidence="3" id="KW-1185">Reference proteome</keyword>
<evidence type="ECO:0000313" key="2">
    <source>
        <dbReference type="EMBL" id="QYM91612.1"/>
    </source>
</evidence>
<protein>
    <recommendedName>
        <fullName evidence="1">Pyrroline-5-carboxylate reductase catalytic N-terminal domain-containing protein</fullName>
    </recommendedName>
</protein>
<sequence length="59" mass="6144">MKIGIIGAGAIGAELAHKLSSAGHVVRLANSTSTPRCCVLLSSLRDSKFYHCSMVLNTG</sequence>
<proteinExistence type="predicted"/>
<feature type="domain" description="Pyrroline-5-carboxylate reductase catalytic N-terminal" evidence="1">
    <location>
        <begin position="2"/>
        <end position="36"/>
    </location>
</feature>
<evidence type="ECO:0000313" key="3">
    <source>
        <dbReference type="Proteomes" id="UP000824976"/>
    </source>
</evidence>
<dbReference type="RefSeq" id="WP_110371731.1">
    <property type="nucleotide sequence ID" value="NZ_CP040817.1"/>
</dbReference>
<gene>
    <name evidence="2" type="ORF">FGI21_06860</name>
</gene>
<dbReference type="Pfam" id="PF03807">
    <property type="entry name" value="F420_oxidored"/>
    <property type="match status" value="1"/>
</dbReference>
<dbReference type="InterPro" id="IPR028939">
    <property type="entry name" value="P5C_Rdtase_cat_N"/>
</dbReference>
<dbReference type="EMBL" id="CP040817">
    <property type="protein sequence ID" value="QYM91612.1"/>
    <property type="molecule type" value="Genomic_DNA"/>
</dbReference>
<accession>A0ABX8VUX4</accession>
<dbReference type="Gene3D" id="3.40.50.720">
    <property type="entry name" value="NAD(P)-binding Rossmann-like Domain"/>
    <property type="match status" value="1"/>
</dbReference>
<dbReference type="Proteomes" id="UP000824976">
    <property type="component" value="Chromosome"/>
</dbReference>
<reference evidence="2 3" key="1">
    <citation type="submission" date="2019-06" db="EMBL/GenBank/DDBJ databases">
        <title>Complete genome of Dickeya zeae PL65.</title>
        <authorList>
            <person name="Boluk G."/>
            <person name="Arif M."/>
        </authorList>
    </citation>
    <scope>NUCLEOTIDE SEQUENCE [LARGE SCALE GENOMIC DNA]</scope>
    <source>
        <strain evidence="2 3">PL65</strain>
    </source>
</reference>